<dbReference type="PANTHER" id="PTHR30028">
    <property type="entry name" value="UPF0014 INNER MEMBRANE PROTEIN YBBM-RELATED"/>
    <property type="match status" value="1"/>
</dbReference>
<evidence type="ECO:0000256" key="3">
    <source>
        <dbReference type="ARBA" id="ARBA00022692"/>
    </source>
</evidence>
<dbReference type="Proteomes" id="UP001236014">
    <property type="component" value="Chromosome"/>
</dbReference>
<evidence type="ECO:0000256" key="6">
    <source>
        <dbReference type="SAM" id="Phobius"/>
    </source>
</evidence>
<reference evidence="7 8" key="1">
    <citation type="submission" date="2023-06" db="EMBL/GenBank/DDBJ databases">
        <authorList>
            <person name="Oyuntsetseg B."/>
            <person name="Kim S.B."/>
        </authorList>
    </citation>
    <scope>NUCLEOTIDE SEQUENCE [LARGE SCALE GENOMIC DNA]</scope>
    <source>
        <strain evidence="7 8">2-15</strain>
    </source>
</reference>
<evidence type="ECO:0000256" key="5">
    <source>
        <dbReference type="ARBA" id="ARBA00023136"/>
    </source>
</evidence>
<keyword evidence="8" id="KW-1185">Reference proteome</keyword>
<feature type="transmembrane region" description="Helical" evidence="6">
    <location>
        <begin position="6"/>
        <end position="26"/>
    </location>
</feature>
<dbReference type="AlphaFoldDB" id="A0A9Y2I7G5"/>
<dbReference type="EMBL" id="CP127294">
    <property type="protein sequence ID" value="WIX75215.1"/>
    <property type="molecule type" value="Genomic_DNA"/>
</dbReference>
<gene>
    <name evidence="7" type="ORF">QRX50_27160</name>
</gene>
<dbReference type="RefSeq" id="WP_285965991.1">
    <property type="nucleotide sequence ID" value="NZ_CP127294.1"/>
</dbReference>
<feature type="transmembrane region" description="Helical" evidence="6">
    <location>
        <begin position="38"/>
        <end position="59"/>
    </location>
</feature>
<accession>A0A9Y2I7G5</accession>
<evidence type="ECO:0000313" key="8">
    <source>
        <dbReference type="Proteomes" id="UP001236014"/>
    </source>
</evidence>
<comment type="similarity">
    <text evidence="2">Belongs to the UPF0014 family.</text>
</comment>
<dbReference type="Pfam" id="PF03649">
    <property type="entry name" value="UPF0014"/>
    <property type="match status" value="1"/>
</dbReference>
<sequence>MNGAIGFGPALVVVLVVLTLAGAGVVRFGGLGQGRAVLVAAVRAVAQLALVSLVITVILRSGWLTGLFVLLMFAIAVVTSASRIGVPRRIGWVALALASGVAPVLALVLASGVVPPQPITVVPIAGIVIGGTMTATSQSARRALDELAQRHGEYEAALALGFLPRLAALEICRPSAGQALIPALDQTRTVGLVTLPGAYVGLLLGGAGPIQAGIAQALVLIGLLAAESVAVLTTVQLVAAGFIRRDELHRRWTFAWAPRRQPSGAAR</sequence>
<evidence type="ECO:0000256" key="1">
    <source>
        <dbReference type="ARBA" id="ARBA00004141"/>
    </source>
</evidence>
<feature type="transmembrane region" description="Helical" evidence="6">
    <location>
        <begin position="214"/>
        <end position="243"/>
    </location>
</feature>
<feature type="transmembrane region" description="Helical" evidence="6">
    <location>
        <begin position="65"/>
        <end position="86"/>
    </location>
</feature>
<name>A0A9Y2I7G5_9PSEU</name>
<feature type="transmembrane region" description="Helical" evidence="6">
    <location>
        <begin position="190"/>
        <end position="208"/>
    </location>
</feature>
<dbReference type="PANTHER" id="PTHR30028:SF0">
    <property type="entry name" value="PROTEIN ALUMINUM SENSITIVE 3"/>
    <property type="match status" value="1"/>
</dbReference>
<evidence type="ECO:0000256" key="2">
    <source>
        <dbReference type="ARBA" id="ARBA00005268"/>
    </source>
</evidence>
<feature type="transmembrane region" description="Helical" evidence="6">
    <location>
        <begin position="119"/>
        <end position="136"/>
    </location>
</feature>
<comment type="subcellular location">
    <subcellularLocation>
        <location evidence="1">Membrane</location>
        <topology evidence="1">Multi-pass membrane protein</topology>
    </subcellularLocation>
</comment>
<feature type="transmembrane region" description="Helical" evidence="6">
    <location>
        <begin position="93"/>
        <end position="113"/>
    </location>
</feature>
<protein>
    <submittedName>
        <fullName evidence="7">ABC transporter permease</fullName>
    </submittedName>
</protein>
<evidence type="ECO:0000313" key="7">
    <source>
        <dbReference type="EMBL" id="WIX75215.1"/>
    </source>
</evidence>
<dbReference type="InterPro" id="IPR005226">
    <property type="entry name" value="UPF0014_fam"/>
</dbReference>
<organism evidence="7 8">
    <name type="scientific">Amycolatopsis carbonis</name>
    <dbReference type="NCBI Taxonomy" id="715471"/>
    <lineage>
        <taxon>Bacteria</taxon>
        <taxon>Bacillati</taxon>
        <taxon>Actinomycetota</taxon>
        <taxon>Actinomycetes</taxon>
        <taxon>Pseudonocardiales</taxon>
        <taxon>Pseudonocardiaceae</taxon>
        <taxon>Amycolatopsis</taxon>
    </lineage>
</organism>
<proteinExistence type="inferred from homology"/>
<keyword evidence="3 6" id="KW-0812">Transmembrane</keyword>
<dbReference type="KEGG" id="acab:QRX50_27160"/>
<dbReference type="GO" id="GO:0005886">
    <property type="term" value="C:plasma membrane"/>
    <property type="evidence" value="ECO:0007669"/>
    <property type="project" value="TreeGrafter"/>
</dbReference>
<evidence type="ECO:0000256" key="4">
    <source>
        <dbReference type="ARBA" id="ARBA00022989"/>
    </source>
</evidence>
<keyword evidence="5 6" id="KW-0472">Membrane</keyword>
<keyword evidence="4 6" id="KW-1133">Transmembrane helix</keyword>